<feature type="compositionally biased region" description="Pro residues" evidence="1">
    <location>
        <begin position="64"/>
        <end position="74"/>
    </location>
</feature>
<name>A0A426U7M4_9CHLR</name>
<proteinExistence type="predicted"/>
<feature type="region of interest" description="Disordered" evidence="1">
    <location>
        <begin position="54"/>
        <end position="74"/>
    </location>
</feature>
<gene>
    <name evidence="2" type="ORF">EI684_03485</name>
</gene>
<dbReference type="AlphaFoldDB" id="A0A426U7M4"/>
<sequence>MFPSPSRFVAVLPWLILGLLAILLLRALFSSPRLPLAPISLALPTARVETATPTAAAPAAVPRSPSPSPSPTPVPSISTIALGFTPDALDLALAHDTPYTVLGGIVWEHGEAICAIAVPYEDAAGRVQQTPAWIRCADIHAPPPHPASASHTALSSPPVPADLIPIPSPLAPLVAPPTPDAEGGK</sequence>
<evidence type="ECO:0000313" key="3">
    <source>
        <dbReference type="Proteomes" id="UP000280307"/>
    </source>
</evidence>
<evidence type="ECO:0000256" key="1">
    <source>
        <dbReference type="SAM" id="MobiDB-lite"/>
    </source>
</evidence>
<dbReference type="Proteomes" id="UP000280307">
    <property type="component" value="Unassembled WGS sequence"/>
</dbReference>
<accession>A0A426U7M4</accession>
<comment type="caution">
    <text evidence="2">The sequence shown here is derived from an EMBL/GenBank/DDBJ whole genome shotgun (WGS) entry which is preliminary data.</text>
</comment>
<evidence type="ECO:0000313" key="2">
    <source>
        <dbReference type="EMBL" id="RRR76164.1"/>
    </source>
</evidence>
<reference evidence="2 3" key="1">
    <citation type="submission" date="2018-12" db="EMBL/GenBank/DDBJ databases">
        <title>Genome Sequence of Candidatus Viridilinea halotolerans isolated from saline sulfide-rich spring.</title>
        <authorList>
            <person name="Grouzdev D.S."/>
            <person name="Burganskaya E.I."/>
            <person name="Krutkina M.S."/>
            <person name="Sukhacheva M.V."/>
            <person name="Gorlenko V.M."/>
        </authorList>
    </citation>
    <scope>NUCLEOTIDE SEQUENCE [LARGE SCALE GENOMIC DNA]</scope>
    <source>
        <strain evidence="2">Chok-6</strain>
    </source>
</reference>
<dbReference type="EMBL" id="RSAS01000136">
    <property type="protein sequence ID" value="RRR76164.1"/>
    <property type="molecule type" value="Genomic_DNA"/>
</dbReference>
<organism evidence="2 3">
    <name type="scientific">Candidatus Viridilinea halotolerans</name>
    <dbReference type="NCBI Taxonomy" id="2491704"/>
    <lineage>
        <taxon>Bacteria</taxon>
        <taxon>Bacillati</taxon>
        <taxon>Chloroflexota</taxon>
        <taxon>Chloroflexia</taxon>
        <taxon>Chloroflexales</taxon>
        <taxon>Chloroflexineae</taxon>
        <taxon>Oscillochloridaceae</taxon>
        <taxon>Candidatus Viridilinea</taxon>
    </lineage>
</organism>
<protein>
    <submittedName>
        <fullName evidence="2">Uncharacterized protein</fullName>
    </submittedName>
</protein>
<feature type="compositionally biased region" description="Low complexity" evidence="1">
    <location>
        <begin position="54"/>
        <end position="63"/>
    </location>
</feature>